<dbReference type="Gramene" id="EFJ20271">
    <property type="protein sequence ID" value="EFJ20271"/>
    <property type="gene ID" value="SELMODRAFT_418546"/>
</dbReference>
<accession>D8S620</accession>
<evidence type="ECO:0000313" key="4">
    <source>
        <dbReference type="EMBL" id="EFJ20271.1"/>
    </source>
</evidence>
<feature type="region of interest" description="Disordered" evidence="2">
    <location>
        <begin position="258"/>
        <end position="292"/>
    </location>
</feature>
<reference evidence="4 5" key="1">
    <citation type="journal article" date="2011" name="Science">
        <title>The Selaginella genome identifies genetic changes associated with the evolution of vascular plants.</title>
        <authorList>
            <person name="Banks J.A."/>
            <person name="Nishiyama T."/>
            <person name="Hasebe M."/>
            <person name="Bowman J.L."/>
            <person name="Gribskov M."/>
            <person name="dePamphilis C."/>
            <person name="Albert V.A."/>
            <person name="Aono N."/>
            <person name="Aoyama T."/>
            <person name="Ambrose B.A."/>
            <person name="Ashton N.W."/>
            <person name="Axtell M.J."/>
            <person name="Barker E."/>
            <person name="Barker M.S."/>
            <person name="Bennetzen J.L."/>
            <person name="Bonawitz N.D."/>
            <person name="Chapple C."/>
            <person name="Cheng C."/>
            <person name="Correa L.G."/>
            <person name="Dacre M."/>
            <person name="DeBarry J."/>
            <person name="Dreyer I."/>
            <person name="Elias M."/>
            <person name="Engstrom E.M."/>
            <person name="Estelle M."/>
            <person name="Feng L."/>
            <person name="Finet C."/>
            <person name="Floyd S.K."/>
            <person name="Frommer W.B."/>
            <person name="Fujita T."/>
            <person name="Gramzow L."/>
            <person name="Gutensohn M."/>
            <person name="Harholt J."/>
            <person name="Hattori M."/>
            <person name="Heyl A."/>
            <person name="Hirai T."/>
            <person name="Hiwatashi Y."/>
            <person name="Ishikawa M."/>
            <person name="Iwata M."/>
            <person name="Karol K.G."/>
            <person name="Koehler B."/>
            <person name="Kolukisaoglu U."/>
            <person name="Kubo M."/>
            <person name="Kurata T."/>
            <person name="Lalonde S."/>
            <person name="Li K."/>
            <person name="Li Y."/>
            <person name="Litt A."/>
            <person name="Lyons E."/>
            <person name="Manning G."/>
            <person name="Maruyama T."/>
            <person name="Michael T.P."/>
            <person name="Mikami K."/>
            <person name="Miyazaki S."/>
            <person name="Morinaga S."/>
            <person name="Murata T."/>
            <person name="Mueller-Roeber B."/>
            <person name="Nelson D.R."/>
            <person name="Obara M."/>
            <person name="Oguri Y."/>
            <person name="Olmstead R.G."/>
            <person name="Onodera N."/>
            <person name="Petersen B.L."/>
            <person name="Pils B."/>
            <person name="Prigge M."/>
            <person name="Rensing S.A."/>
            <person name="Riano-Pachon D.M."/>
            <person name="Roberts A.W."/>
            <person name="Sato Y."/>
            <person name="Scheller H.V."/>
            <person name="Schulz B."/>
            <person name="Schulz C."/>
            <person name="Shakirov E.V."/>
            <person name="Shibagaki N."/>
            <person name="Shinohara N."/>
            <person name="Shippen D.E."/>
            <person name="Soerensen I."/>
            <person name="Sotooka R."/>
            <person name="Sugimoto N."/>
            <person name="Sugita M."/>
            <person name="Sumikawa N."/>
            <person name="Tanurdzic M."/>
            <person name="Theissen G."/>
            <person name="Ulvskov P."/>
            <person name="Wakazuki S."/>
            <person name="Weng J.K."/>
            <person name="Willats W.W."/>
            <person name="Wipf D."/>
            <person name="Wolf P.G."/>
            <person name="Yang L."/>
            <person name="Zimmer A.D."/>
            <person name="Zhu Q."/>
            <person name="Mitros T."/>
            <person name="Hellsten U."/>
            <person name="Loque D."/>
            <person name="Otillar R."/>
            <person name="Salamov A."/>
            <person name="Schmutz J."/>
            <person name="Shapiro H."/>
            <person name="Lindquist E."/>
            <person name="Lucas S."/>
            <person name="Rokhsar D."/>
            <person name="Grigoriev I.V."/>
        </authorList>
    </citation>
    <scope>NUCLEOTIDE SEQUENCE [LARGE SCALE GENOMIC DNA]</scope>
</reference>
<name>D8S620_SELML</name>
<dbReference type="InterPro" id="IPR013272">
    <property type="entry name" value="Vps72/YL1_C"/>
</dbReference>
<feature type="compositionally biased region" description="Basic and acidic residues" evidence="2">
    <location>
        <begin position="163"/>
        <end position="172"/>
    </location>
</feature>
<feature type="compositionally biased region" description="Acidic residues" evidence="2">
    <location>
        <begin position="44"/>
        <end position="65"/>
    </location>
</feature>
<dbReference type="PANTHER" id="PTHR13275:SF4">
    <property type="entry name" value="VACUOLAR PROTEIN SORTING-ASSOCIATED PROTEIN 72 HOMOLOG"/>
    <property type="match status" value="1"/>
</dbReference>
<dbReference type="EMBL" id="GL377603">
    <property type="protein sequence ID" value="EFJ20271.1"/>
    <property type="molecule type" value="Genomic_DNA"/>
</dbReference>
<evidence type="ECO:0000313" key="5">
    <source>
        <dbReference type="Proteomes" id="UP000001514"/>
    </source>
</evidence>
<comment type="similarity">
    <text evidence="1">Belongs to the VPS72/YL1 family.</text>
</comment>
<evidence type="ECO:0000259" key="3">
    <source>
        <dbReference type="SMART" id="SM00993"/>
    </source>
</evidence>
<dbReference type="AlphaFoldDB" id="D8S620"/>
<feature type="region of interest" description="Disordered" evidence="2">
    <location>
        <begin position="27"/>
        <end position="172"/>
    </location>
</feature>
<dbReference type="STRING" id="88036.D8S620"/>
<evidence type="ECO:0000256" key="2">
    <source>
        <dbReference type="SAM" id="MobiDB-lite"/>
    </source>
</evidence>
<dbReference type="GO" id="GO:0005634">
    <property type="term" value="C:nucleus"/>
    <property type="evidence" value="ECO:0000318"/>
    <property type="project" value="GO_Central"/>
</dbReference>
<dbReference type="InParanoid" id="D8S620"/>
<proteinExistence type="inferred from homology"/>
<dbReference type="InterPro" id="IPR046757">
    <property type="entry name" value="YL1_N"/>
</dbReference>
<dbReference type="SMART" id="SM00993">
    <property type="entry name" value="YL1_C"/>
    <property type="match status" value="1"/>
</dbReference>
<dbReference type="eggNOG" id="KOG2897">
    <property type="taxonomic scope" value="Eukaryota"/>
</dbReference>
<protein>
    <recommendedName>
        <fullName evidence="3">Vps72/YL1 C-terminal domain-containing protein</fullName>
    </recommendedName>
</protein>
<dbReference type="FunCoup" id="D8S620">
    <property type="interactions" value="3926"/>
</dbReference>
<dbReference type="Pfam" id="PF08265">
    <property type="entry name" value="YL1_C"/>
    <property type="match status" value="1"/>
</dbReference>
<dbReference type="Pfam" id="PF05764">
    <property type="entry name" value="YL1"/>
    <property type="match status" value="1"/>
</dbReference>
<keyword evidence="5" id="KW-1185">Reference proteome</keyword>
<dbReference type="HOGENOM" id="CLU_714556_0_0_1"/>
<dbReference type="KEGG" id="smo:SELMODRAFT_418546"/>
<dbReference type="PANTHER" id="PTHR13275">
    <property type="entry name" value="YL-1 PROTEIN TRANSCRIPTION FACTOR-LIKE 1"/>
    <property type="match status" value="1"/>
</dbReference>
<gene>
    <name evidence="4" type="ORF">SELMODRAFT_418546</name>
</gene>
<dbReference type="Proteomes" id="UP000001514">
    <property type="component" value="Unassembled WGS sequence"/>
</dbReference>
<feature type="compositionally biased region" description="Basic and acidic residues" evidence="2">
    <location>
        <begin position="32"/>
        <end position="43"/>
    </location>
</feature>
<sequence length="387" mass="44366">MSAARKVRRIFWLTKLLDDEVEADNSFWGQEAFKEENNDKEYQEEAEEVDEFDSDFDQDEGPESENEVKEEKEVVKKKRKFPYKKPGADKKKKSVSFLLKNVARTDKPKPKKKAPPRPSDQEDGDGESERIIRKSTRVSVVARQAERAAKAALQTTPKPVKRKREEEKKMSQEDMLLEAAQTEVINLQSLERMLAREEEVKKKAIIQKTVYNGPQVRFISKGDPEKALCVVTGQPARYKDPKTGQPYATKEAFKILRERFSRSGDKSSSTRRDSLEEIHQRKRTKVETERAPSSRAGVVKLKFKKSPSGSIVSSSSPQALNHQPRIVVPVLQPPPPPIDFHQVIDEADFMLEGLDDLKPDYKIEDSILYETNEKLEAQFTSGFPWHH</sequence>
<organism evidence="5">
    <name type="scientific">Selaginella moellendorffii</name>
    <name type="common">Spikemoss</name>
    <dbReference type="NCBI Taxonomy" id="88036"/>
    <lineage>
        <taxon>Eukaryota</taxon>
        <taxon>Viridiplantae</taxon>
        <taxon>Streptophyta</taxon>
        <taxon>Embryophyta</taxon>
        <taxon>Tracheophyta</taxon>
        <taxon>Lycopodiopsida</taxon>
        <taxon>Selaginellales</taxon>
        <taxon>Selaginellaceae</taxon>
        <taxon>Selaginella</taxon>
    </lineage>
</organism>
<evidence type="ECO:0000256" key="1">
    <source>
        <dbReference type="ARBA" id="ARBA00006832"/>
    </source>
</evidence>
<feature type="domain" description="Vps72/YL1 C-terminal" evidence="3">
    <location>
        <begin position="227"/>
        <end position="256"/>
    </location>
</feature>